<proteinExistence type="inferred from homology"/>
<evidence type="ECO:0000256" key="4">
    <source>
        <dbReference type="ARBA" id="ARBA00023015"/>
    </source>
</evidence>
<protein>
    <recommendedName>
        <fullName evidence="9">ALOG domain-containing protein</fullName>
    </recommendedName>
</protein>
<evidence type="ECO:0000313" key="11">
    <source>
        <dbReference type="Proteomes" id="UP000824890"/>
    </source>
</evidence>
<evidence type="ECO:0000256" key="1">
    <source>
        <dbReference type="ARBA" id="ARBA00004123"/>
    </source>
</evidence>
<dbReference type="InterPro" id="IPR006936">
    <property type="entry name" value="ALOG_dom"/>
</dbReference>
<comment type="similarity">
    <text evidence="2">Belongs to the plant homeotic and developmental regulators ALOG protein family.</text>
</comment>
<feature type="region of interest" description="Disordered" evidence="8">
    <location>
        <begin position="70"/>
        <end position="121"/>
    </location>
</feature>
<dbReference type="InterPro" id="IPR040222">
    <property type="entry name" value="ALOG"/>
</dbReference>
<keyword evidence="3" id="KW-0217">Developmental protein</keyword>
<comment type="caution">
    <text evidence="10">The sequence shown here is derived from an EMBL/GenBank/DDBJ whole genome shotgun (WGS) entry which is preliminary data.</text>
</comment>
<keyword evidence="4" id="KW-0805">Transcription regulation</keyword>
<dbReference type="PANTHER" id="PTHR31165:SF70">
    <property type="entry name" value="PROTEIN LIGHT-DEPENDENT SHORT HYPOCOTYLS 1"/>
    <property type="match status" value="1"/>
</dbReference>
<dbReference type="PANTHER" id="PTHR31165">
    <property type="entry name" value="PROTEIN G1-LIKE2"/>
    <property type="match status" value="1"/>
</dbReference>
<dbReference type="PROSITE" id="PS51697">
    <property type="entry name" value="ALOG"/>
    <property type="match status" value="1"/>
</dbReference>
<evidence type="ECO:0000256" key="2">
    <source>
        <dbReference type="ARBA" id="ARBA00010308"/>
    </source>
</evidence>
<dbReference type="Pfam" id="PF04852">
    <property type="entry name" value="ALOG_dom"/>
    <property type="match status" value="1"/>
</dbReference>
<keyword evidence="11" id="KW-1185">Reference proteome</keyword>
<keyword evidence="7" id="KW-0539">Nucleus</keyword>
<name>A0ABQ7X5E2_BRANA</name>
<reference evidence="10 11" key="1">
    <citation type="submission" date="2021-05" db="EMBL/GenBank/DDBJ databases">
        <title>Genome Assembly of Synthetic Allotetraploid Brassica napus Reveals Homoeologous Exchanges between Subgenomes.</title>
        <authorList>
            <person name="Davis J.T."/>
        </authorList>
    </citation>
    <scope>NUCLEOTIDE SEQUENCE [LARGE SCALE GENOMIC DNA]</scope>
    <source>
        <strain evidence="11">cv. Da-Ae</strain>
        <tissue evidence="10">Seedling</tissue>
    </source>
</reference>
<evidence type="ECO:0000256" key="3">
    <source>
        <dbReference type="ARBA" id="ARBA00022473"/>
    </source>
</evidence>
<sequence>MTLCSSVLKLHSLSLDKCDFMNPPTSGTTVLRSLSPRAARAHVLEFLRYLDQFAWGSLDALIGRLRAAYEENGGPPEANPSPHAPSGYTSVKSETSRPKLATQPPLPLQQQQPQQGQSVMANYSGAIV</sequence>
<accession>A0ABQ7X5E2</accession>
<evidence type="ECO:0000256" key="7">
    <source>
        <dbReference type="ARBA" id="ARBA00023242"/>
    </source>
</evidence>
<dbReference type="EMBL" id="JAGKQM010001842">
    <property type="protein sequence ID" value="KAH0851152.1"/>
    <property type="molecule type" value="Genomic_DNA"/>
</dbReference>
<gene>
    <name evidence="10" type="ORF">HID58_094953</name>
</gene>
<dbReference type="Proteomes" id="UP000824890">
    <property type="component" value="Unassembled WGS sequence"/>
</dbReference>
<evidence type="ECO:0000256" key="8">
    <source>
        <dbReference type="SAM" id="MobiDB-lite"/>
    </source>
</evidence>
<evidence type="ECO:0000256" key="5">
    <source>
        <dbReference type="ARBA" id="ARBA00023125"/>
    </source>
</evidence>
<evidence type="ECO:0000313" key="10">
    <source>
        <dbReference type="EMBL" id="KAH0851152.1"/>
    </source>
</evidence>
<keyword evidence="6" id="KW-0804">Transcription</keyword>
<organism evidence="10 11">
    <name type="scientific">Brassica napus</name>
    <name type="common">Rape</name>
    <dbReference type="NCBI Taxonomy" id="3708"/>
    <lineage>
        <taxon>Eukaryota</taxon>
        <taxon>Viridiplantae</taxon>
        <taxon>Streptophyta</taxon>
        <taxon>Embryophyta</taxon>
        <taxon>Tracheophyta</taxon>
        <taxon>Spermatophyta</taxon>
        <taxon>Magnoliopsida</taxon>
        <taxon>eudicotyledons</taxon>
        <taxon>Gunneridae</taxon>
        <taxon>Pentapetalae</taxon>
        <taxon>rosids</taxon>
        <taxon>malvids</taxon>
        <taxon>Brassicales</taxon>
        <taxon>Brassicaceae</taxon>
        <taxon>Brassiceae</taxon>
        <taxon>Brassica</taxon>
    </lineage>
</organism>
<comment type="subcellular location">
    <subcellularLocation>
        <location evidence="1">Nucleus</location>
    </subcellularLocation>
</comment>
<feature type="domain" description="ALOG" evidence="9">
    <location>
        <begin position="36"/>
        <end position="109"/>
    </location>
</feature>
<keyword evidence="5" id="KW-0238">DNA-binding</keyword>
<evidence type="ECO:0000259" key="9">
    <source>
        <dbReference type="PROSITE" id="PS51697"/>
    </source>
</evidence>
<evidence type="ECO:0000256" key="6">
    <source>
        <dbReference type="ARBA" id="ARBA00023163"/>
    </source>
</evidence>